<gene>
    <name evidence="2" type="ORF">NCTC12151_03474</name>
</gene>
<feature type="domain" description="N-acetyltransferase" evidence="1">
    <location>
        <begin position="12"/>
        <end position="181"/>
    </location>
</feature>
<dbReference type="OrthoDB" id="9801656at2"/>
<dbReference type="PROSITE" id="PS51186">
    <property type="entry name" value="GNAT"/>
    <property type="match status" value="1"/>
</dbReference>
<dbReference type="KEGG" id="lri:NCTC12151_03474"/>
<name>A0A2X4VFQ5_9GAMM</name>
<dbReference type="Proteomes" id="UP000249005">
    <property type="component" value="Chromosome 1"/>
</dbReference>
<dbReference type="PANTHER" id="PTHR43792:SF1">
    <property type="entry name" value="N-ACETYLTRANSFERASE DOMAIN-CONTAINING PROTEIN"/>
    <property type="match status" value="1"/>
</dbReference>
<organism evidence="2 3">
    <name type="scientific">Leminorella richardii</name>
    <dbReference type="NCBI Taxonomy" id="158841"/>
    <lineage>
        <taxon>Bacteria</taxon>
        <taxon>Pseudomonadati</taxon>
        <taxon>Pseudomonadota</taxon>
        <taxon>Gammaproteobacteria</taxon>
        <taxon>Enterobacterales</taxon>
        <taxon>Budviciaceae</taxon>
        <taxon>Leminorella</taxon>
    </lineage>
</organism>
<dbReference type="InterPro" id="IPR000182">
    <property type="entry name" value="GNAT_dom"/>
</dbReference>
<evidence type="ECO:0000313" key="2">
    <source>
        <dbReference type="EMBL" id="SQI44140.1"/>
    </source>
</evidence>
<dbReference type="InterPro" id="IPR051531">
    <property type="entry name" value="N-acetyltransferase"/>
</dbReference>
<proteinExistence type="predicted"/>
<evidence type="ECO:0000259" key="1">
    <source>
        <dbReference type="PROSITE" id="PS51186"/>
    </source>
</evidence>
<dbReference type="PANTHER" id="PTHR43792">
    <property type="entry name" value="GNAT FAMILY, PUTATIVE (AFU_ORTHOLOGUE AFUA_3G00765)-RELATED-RELATED"/>
    <property type="match status" value="1"/>
</dbReference>
<dbReference type="Pfam" id="PF13302">
    <property type="entry name" value="Acetyltransf_3"/>
    <property type="match status" value="1"/>
</dbReference>
<dbReference type="SUPFAM" id="SSF55729">
    <property type="entry name" value="Acyl-CoA N-acyltransferases (Nat)"/>
    <property type="match status" value="1"/>
</dbReference>
<dbReference type="InterPro" id="IPR016181">
    <property type="entry name" value="Acyl_CoA_acyltransferase"/>
</dbReference>
<sequence>MTAQQEVMTERLRLRQWKPSDREPLAAMLADPRVMACFPATLDRTASDAFADRCESGITERGWGFWAVERLDCERFIGCVGLNVPSAALPFSPCVEIGWRLAYSAWGKGYAFEAAKGALHVGFKALALSEIVAFTTLNNHRSRALMERLGMQHSPQEDFDHPMLPTDSPLLRHCLYRLSKETWNRRSADANDRAQ</sequence>
<dbReference type="Gene3D" id="3.40.630.30">
    <property type="match status" value="1"/>
</dbReference>
<dbReference type="RefSeq" id="WP_111741737.1">
    <property type="nucleotide sequence ID" value="NZ_LR698987.1"/>
</dbReference>
<protein>
    <recommendedName>
        <fullName evidence="1">N-acetyltransferase domain-containing protein</fullName>
    </recommendedName>
</protein>
<keyword evidence="3" id="KW-1185">Reference proteome</keyword>
<dbReference type="EMBL" id="LS483470">
    <property type="protein sequence ID" value="SQI44140.1"/>
    <property type="molecule type" value="Genomic_DNA"/>
</dbReference>
<reference evidence="2 3" key="1">
    <citation type="submission" date="2018-06" db="EMBL/GenBank/DDBJ databases">
        <authorList>
            <consortium name="Pathogen Informatics"/>
            <person name="Doyle S."/>
        </authorList>
    </citation>
    <scope>NUCLEOTIDE SEQUENCE [LARGE SCALE GENOMIC DNA]</scope>
    <source>
        <strain evidence="2 3">NCTC12151</strain>
    </source>
</reference>
<evidence type="ECO:0000313" key="3">
    <source>
        <dbReference type="Proteomes" id="UP000249005"/>
    </source>
</evidence>
<accession>A0A2X4VFQ5</accession>
<dbReference type="GO" id="GO:0016747">
    <property type="term" value="F:acyltransferase activity, transferring groups other than amino-acyl groups"/>
    <property type="evidence" value="ECO:0007669"/>
    <property type="project" value="InterPro"/>
</dbReference>
<dbReference type="AlphaFoldDB" id="A0A2X4VFQ5"/>